<dbReference type="PANTHER" id="PTHR42776">
    <property type="entry name" value="SERINE PEPTIDASE S9 FAMILY MEMBER"/>
    <property type="match status" value="1"/>
</dbReference>
<dbReference type="Pfam" id="PF00326">
    <property type="entry name" value="Peptidase_S9"/>
    <property type="match status" value="1"/>
</dbReference>
<dbReference type="GO" id="GO:0004252">
    <property type="term" value="F:serine-type endopeptidase activity"/>
    <property type="evidence" value="ECO:0007669"/>
    <property type="project" value="TreeGrafter"/>
</dbReference>
<evidence type="ECO:0000313" key="5">
    <source>
        <dbReference type="Proteomes" id="UP000199072"/>
    </source>
</evidence>
<keyword evidence="4" id="KW-0031">Aminopeptidase</keyword>
<name>A0A1G7GAE2_9SPHI</name>
<dbReference type="InterPro" id="IPR001375">
    <property type="entry name" value="Peptidase_S9_cat"/>
</dbReference>
<dbReference type="AlphaFoldDB" id="A0A1G7GAE2"/>
<dbReference type="SUPFAM" id="SSF69304">
    <property type="entry name" value="Tricorn protease N-terminal domain"/>
    <property type="match status" value="1"/>
</dbReference>
<proteinExistence type="predicted"/>
<dbReference type="Proteomes" id="UP000199072">
    <property type="component" value="Unassembled WGS sequence"/>
</dbReference>
<keyword evidence="1" id="KW-0378">Hydrolase</keyword>
<feature type="signal peptide" evidence="2">
    <location>
        <begin position="1"/>
        <end position="31"/>
    </location>
</feature>
<dbReference type="SUPFAM" id="SSF53474">
    <property type="entry name" value="alpha/beta-Hydrolases"/>
    <property type="match status" value="1"/>
</dbReference>
<feature type="chain" id="PRO_5011701078" evidence="2">
    <location>
        <begin position="32"/>
        <end position="918"/>
    </location>
</feature>
<keyword evidence="5" id="KW-1185">Reference proteome</keyword>
<keyword evidence="4" id="KW-0645">Protease</keyword>
<feature type="domain" description="Peptidase S9 prolyl oligopeptidase catalytic" evidence="3">
    <location>
        <begin position="690"/>
        <end position="864"/>
    </location>
</feature>
<dbReference type="GO" id="GO:0004177">
    <property type="term" value="F:aminopeptidase activity"/>
    <property type="evidence" value="ECO:0007669"/>
    <property type="project" value="UniProtKB-KW"/>
</dbReference>
<evidence type="ECO:0000259" key="3">
    <source>
        <dbReference type="Pfam" id="PF00326"/>
    </source>
</evidence>
<dbReference type="PANTHER" id="PTHR42776:SF27">
    <property type="entry name" value="DIPEPTIDYL PEPTIDASE FAMILY MEMBER 6"/>
    <property type="match status" value="1"/>
</dbReference>
<reference evidence="4 5" key="1">
    <citation type="submission" date="2016-10" db="EMBL/GenBank/DDBJ databases">
        <authorList>
            <person name="de Groot N.N."/>
        </authorList>
    </citation>
    <scope>NUCLEOTIDE SEQUENCE [LARGE SCALE GENOMIC DNA]</scope>
    <source>
        <strain evidence="4 5">47C3B</strain>
    </source>
</reference>
<dbReference type="InterPro" id="IPR029058">
    <property type="entry name" value="AB_hydrolase_fold"/>
</dbReference>
<protein>
    <submittedName>
        <fullName evidence="4">Dipeptidyl aminopeptidase/acylaminoacyl peptidase</fullName>
    </submittedName>
</protein>
<dbReference type="EMBL" id="FNAI01000010">
    <property type="protein sequence ID" value="SDE85090.1"/>
    <property type="molecule type" value="Genomic_DNA"/>
</dbReference>
<evidence type="ECO:0000256" key="1">
    <source>
        <dbReference type="ARBA" id="ARBA00022801"/>
    </source>
</evidence>
<sequence>MVSYSVKKKIQLGITPLCLFFSVLSVKTVMAQDSVNYSYLTKTELNFKSMNFWTNASSPSINNDGNYISYWITNSATHQSTLILKSLNSSWLISAPNVKANYFSDDNRHAFILDNRNELKLLELGSDKYVEKKNINSCEKISSHSREWLICYNSDKDLILLDTKINKEYVFPLVDSYYIEKPSKRIYVIRKVGSKNKLSYISIENQKLNQIGVYINGINDLIIDNNGTQIAFTVEEYATKKKQLYYSINDSKPKAVKNIPQGYSLSKLVRFGKKGKQIFLELSKKIIDTVKTREDGVDVWSYTDDIFSLVKDTPVPKITYAASLNLNNRSISILENDGENISSFDNCDDYVFLTAGKSLSSIFHWQKEGDARFFVINTLNNKRTTVNGNYVSFANSGKFLIYQVGEEYDDYESLEIATGKIYRITGNWPIDVSNSSYDVNGEGLRLKKLVPAGWLKDIDDVLMYDEFDIWQVSLKNLHQPQNLTKGCGREKHISFRFCDLNPNKDICLRYRYLLSGFSKLNKDNGFYLLKIGRTNILDSLFMGKYAFDLHLGQANGVGAEFCPIKAKEKDIWIVKRESVTESPNYFFTIDFKTFNEISFNHPEKQFELMDDRLVNFRKSDGTFEQGILYVPQNLDKRKKYPVIIHYYEVLSDWKNVFQQPNTTGSSINIPWFVNHGYLVFTPDIHYKIAEPGQSAYNSVMGAASYLKTLPYVDTVHMGLQGHSFGGFETNYIVTHTRIFAAAMASSGVSNLISSYNSITFNGRLKQDHDQYRMFGTPWEKPASYIENSPVFFADKVTTPLLLMNNKKDGAVPFAQGLEFFLSLRRLGKPVWLLQYDDEAHVLVKDENRELHTLRLTQFFDHYLKGLQAPKWMLNLNTSNSTPGSGLVSAEEQKKIDAYSKIPLSEKLKPLSEKTTDNN</sequence>
<dbReference type="GO" id="GO:0006508">
    <property type="term" value="P:proteolysis"/>
    <property type="evidence" value="ECO:0007669"/>
    <property type="project" value="InterPro"/>
</dbReference>
<dbReference type="STRING" id="1391627.SAMN05216464_11049"/>
<dbReference type="Gene3D" id="3.40.50.1820">
    <property type="entry name" value="alpha/beta hydrolase"/>
    <property type="match status" value="1"/>
</dbReference>
<evidence type="ECO:0000313" key="4">
    <source>
        <dbReference type="EMBL" id="SDE85090.1"/>
    </source>
</evidence>
<gene>
    <name evidence="4" type="ORF">SAMN05216464_11049</name>
</gene>
<accession>A0A1G7GAE2</accession>
<evidence type="ECO:0000256" key="2">
    <source>
        <dbReference type="SAM" id="SignalP"/>
    </source>
</evidence>
<keyword evidence="2" id="KW-0732">Signal</keyword>
<organism evidence="4 5">
    <name type="scientific">Mucilaginibacter pineti</name>
    <dbReference type="NCBI Taxonomy" id="1391627"/>
    <lineage>
        <taxon>Bacteria</taxon>
        <taxon>Pseudomonadati</taxon>
        <taxon>Bacteroidota</taxon>
        <taxon>Sphingobacteriia</taxon>
        <taxon>Sphingobacteriales</taxon>
        <taxon>Sphingobacteriaceae</taxon>
        <taxon>Mucilaginibacter</taxon>
    </lineage>
</organism>